<feature type="region of interest" description="Disordered" evidence="1">
    <location>
        <begin position="64"/>
        <end position="92"/>
    </location>
</feature>
<evidence type="ECO:0000313" key="3">
    <source>
        <dbReference type="EMBL" id="KAF7510534.1"/>
    </source>
</evidence>
<evidence type="ECO:0000256" key="1">
    <source>
        <dbReference type="SAM" id="MobiDB-lite"/>
    </source>
</evidence>
<feature type="region of interest" description="Disordered" evidence="1">
    <location>
        <begin position="35"/>
        <end position="54"/>
    </location>
</feature>
<dbReference type="PANTHER" id="PTHR21193">
    <property type="entry name" value="OXIDOREDUCTASE-LIKE DOMAIN-CONTAINING PROTEIN 1"/>
    <property type="match status" value="1"/>
</dbReference>
<name>A0A8H7E4T7_9EURO</name>
<proteinExistence type="predicted"/>
<feature type="region of interest" description="Disordered" evidence="1">
    <location>
        <begin position="107"/>
        <end position="129"/>
    </location>
</feature>
<feature type="domain" description="Oxidoreductase-like" evidence="2">
    <location>
        <begin position="123"/>
        <end position="167"/>
    </location>
</feature>
<evidence type="ECO:0000259" key="2">
    <source>
        <dbReference type="Pfam" id="PF09791"/>
    </source>
</evidence>
<comment type="caution">
    <text evidence="3">The sequence shown here is derived from an EMBL/GenBank/DDBJ whole genome shotgun (WGS) entry which is preliminary data.</text>
</comment>
<dbReference type="GO" id="GO:0005739">
    <property type="term" value="C:mitochondrion"/>
    <property type="evidence" value="ECO:0007669"/>
    <property type="project" value="TreeGrafter"/>
</dbReference>
<reference evidence="3" key="1">
    <citation type="submission" date="2020-02" db="EMBL/GenBank/DDBJ databases">
        <authorList>
            <person name="Palmer J.M."/>
        </authorList>
    </citation>
    <scope>NUCLEOTIDE SEQUENCE</scope>
    <source>
        <strain evidence="3">EPUS1.4</strain>
        <tissue evidence="3">Thallus</tissue>
    </source>
</reference>
<dbReference type="EMBL" id="JAACFV010000029">
    <property type="protein sequence ID" value="KAF7510534.1"/>
    <property type="molecule type" value="Genomic_DNA"/>
</dbReference>
<dbReference type="AlphaFoldDB" id="A0A8H7E4T7"/>
<keyword evidence="4" id="KW-1185">Reference proteome</keyword>
<dbReference type="InterPro" id="IPR039251">
    <property type="entry name" value="OXLD1"/>
</dbReference>
<accession>A0A8H7E4T7</accession>
<evidence type="ECO:0000313" key="4">
    <source>
        <dbReference type="Proteomes" id="UP000606974"/>
    </source>
</evidence>
<organism evidence="3 4">
    <name type="scientific">Endocarpon pusillum</name>
    <dbReference type="NCBI Taxonomy" id="364733"/>
    <lineage>
        <taxon>Eukaryota</taxon>
        <taxon>Fungi</taxon>
        <taxon>Dikarya</taxon>
        <taxon>Ascomycota</taxon>
        <taxon>Pezizomycotina</taxon>
        <taxon>Eurotiomycetes</taxon>
        <taxon>Chaetothyriomycetidae</taxon>
        <taxon>Verrucariales</taxon>
        <taxon>Verrucariaceae</taxon>
        <taxon>Endocarpon</taxon>
    </lineage>
</organism>
<dbReference type="PANTHER" id="PTHR21193:SF3">
    <property type="entry name" value="OXIDOREDUCTASE-LIKE DOMAIN-CONTAINING PROTEIN 1"/>
    <property type="match status" value="1"/>
</dbReference>
<protein>
    <recommendedName>
        <fullName evidence="2">Oxidoreductase-like domain-containing protein</fullName>
    </recommendedName>
</protein>
<dbReference type="Pfam" id="PF09791">
    <property type="entry name" value="Oxidored-like"/>
    <property type="match status" value="1"/>
</dbReference>
<gene>
    <name evidence="3" type="ORF">GJ744_006380</name>
</gene>
<dbReference type="InterPro" id="IPR019180">
    <property type="entry name" value="Oxidoreductase-like_N"/>
</dbReference>
<feature type="compositionally biased region" description="Polar residues" evidence="1">
    <location>
        <begin position="69"/>
        <end position="90"/>
    </location>
</feature>
<dbReference type="Proteomes" id="UP000606974">
    <property type="component" value="Unassembled WGS sequence"/>
</dbReference>
<sequence>MPVSKRFVACLWTYPTCLARMPFCALRRGRQSNRQGRAYHSSGRHLNDAQRPDQAQPLSGYYADLLSTPMPTQHPLPTSTSNASKSSQLQAKEEAARVVFGSRLAGSGYERRSSDTPDATWRTINGVPVPPRPAEPDNCCMSGCVHCVWDDYRDEVEGWALRLKEAHAKAGGQGVSAMVGMHRNEVAGASTSMDDDGGGSETHWDGTVAGELFPSIPVGIREFMRTEKRLRDRHKREKRKA</sequence>
<dbReference type="OrthoDB" id="10064411at2759"/>